<comment type="subcellular location">
    <subcellularLocation>
        <location evidence="1">Cell membrane</location>
        <topology evidence="1">Multi-pass membrane protein</topology>
    </subcellularLocation>
</comment>
<evidence type="ECO:0000256" key="5">
    <source>
        <dbReference type="ARBA" id="ARBA00023136"/>
    </source>
</evidence>
<feature type="transmembrane region" description="Helical" evidence="6">
    <location>
        <begin position="39"/>
        <end position="61"/>
    </location>
</feature>
<organism evidence="8 9">
    <name type="scientific">Nocardioides bruguierae</name>
    <dbReference type="NCBI Taxonomy" id="2945102"/>
    <lineage>
        <taxon>Bacteria</taxon>
        <taxon>Bacillati</taxon>
        <taxon>Actinomycetota</taxon>
        <taxon>Actinomycetes</taxon>
        <taxon>Propionibacteriales</taxon>
        <taxon>Nocardioidaceae</taxon>
        <taxon>Nocardioides</taxon>
    </lineage>
</organism>
<accession>A0A9X2IF92</accession>
<keyword evidence="4 6" id="KW-1133">Transmembrane helix</keyword>
<dbReference type="Pfam" id="PF13396">
    <property type="entry name" value="PLDc_N"/>
    <property type="match status" value="1"/>
</dbReference>
<feature type="domain" description="Cardiolipin synthase N-terminal" evidence="7">
    <location>
        <begin position="18"/>
        <end position="63"/>
    </location>
</feature>
<dbReference type="Proteomes" id="UP001139485">
    <property type="component" value="Unassembled WGS sequence"/>
</dbReference>
<dbReference type="RefSeq" id="WP_250826299.1">
    <property type="nucleotide sequence ID" value="NZ_JAMOIL010000003.1"/>
</dbReference>
<dbReference type="EMBL" id="JAMOIL010000003">
    <property type="protein sequence ID" value="MCM0619480.1"/>
    <property type="molecule type" value="Genomic_DNA"/>
</dbReference>
<keyword evidence="5 6" id="KW-0472">Membrane</keyword>
<evidence type="ECO:0000313" key="9">
    <source>
        <dbReference type="Proteomes" id="UP001139485"/>
    </source>
</evidence>
<dbReference type="GO" id="GO:0005886">
    <property type="term" value="C:plasma membrane"/>
    <property type="evidence" value="ECO:0007669"/>
    <property type="project" value="UniProtKB-SubCell"/>
</dbReference>
<evidence type="ECO:0000256" key="1">
    <source>
        <dbReference type="ARBA" id="ARBA00004651"/>
    </source>
</evidence>
<keyword evidence="9" id="KW-1185">Reference proteome</keyword>
<keyword evidence="3 6" id="KW-0812">Transmembrane</keyword>
<evidence type="ECO:0000256" key="2">
    <source>
        <dbReference type="ARBA" id="ARBA00022475"/>
    </source>
</evidence>
<name>A0A9X2IF92_9ACTN</name>
<evidence type="ECO:0000313" key="8">
    <source>
        <dbReference type="EMBL" id="MCM0619480.1"/>
    </source>
</evidence>
<reference evidence="8" key="1">
    <citation type="submission" date="2022-05" db="EMBL/GenBank/DDBJ databases">
        <authorList>
            <person name="Tuo L."/>
        </authorList>
    </citation>
    <scope>NUCLEOTIDE SEQUENCE</scope>
    <source>
        <strain evidence="8">BSK12Z-4</strain>
    </source>
</reference>
<gene>
    <name evidence="8" type="ORF">M8330_04110</name>
</gene>
<dbReference type="InterPro" id="IPR027379">
    <property type="entry name" value="CLS_N"/>
</dbReference>
<comment type="caution">
    <text evidence="8">The sequence shown here is derived from an EMBL/GenBank/DDBJ whole genome shotgun (WGS) entry which is preliminary data.</text>
</comment>
<feature type="transmembrane region" description="Helical" evidence="6">
    <location>
        <begin position="6"/>
        <end position="27"/>
    </location>
</feature>
<dbReference type="AlphaFoldDB" id="A0A9X2IF92"/>
<protein>
    <submittedName>
        <fullName evidence="8">SHOCT domain-containing protein</fullName>
    </submittedName>
</protein>
<proteinExistence type="predicted"/>
<keyword evidence="2" id="KW-1003">Cell membrane</keyword>
<sequence length="126" mass="13836">MSFLDVLWAMFIAFALVAYLMVMFSIITDLFRDRQTKGWVKAVWVVCLILFPLITSLVYLISRGSGMAERTVTASRAAQEEAETYIRSVAGTGGAADEIAQAHRLLESGAIDQSEFDALKARVLAA</sequence>
<evidence type="ECO:0000256" key="4">
    <source>
        <dbReference type="ARBA" id="ARBA00022989"/>
    </source>
</evidence>
<evidence type="ECO:0000256" key="6">
    <source>
        <dbReference type="SAM" id="Phobius"/>
    </source>
</evidence>
<evidence type="ECO:0000256" key="3">
    <source>
        <dbReference type="ARBA" id="ARBA00022692"/>
    </source>
</evidence>
<evidence type="ECO:0000259" key="7">
    <source>
        <dbReference type="Pfam" id="PF13396"/>
    </source>
</evidence>